<dbReference type="AlphaFoldDB" id="A0A420HAS0"/>
<dbReference type="Proteomes" id="UP000285405">
    <property type="component" value="Unassembled WGS sequence"/>
</dbReference>
<keyword evidence="1" id="KW-0863">Zinc-finger</keyword>
<evidence type="ECO:0000259" key="3">
    <source>
        <dbReference type="PROSITE" id="PS50158"/>
    </source>
</evidence>
<dbReference type="GO" id="GO:0008270">
    <property type="term" value="F:zinc ion binding"/>
    <property type="evidence" value="ECO:0007669"/>
    <property type="project" value="UniProtKB-KW"/>
</dbReference>
<accession>A0A420HAS0</accession>
<keyword evidence="1" id="KW-0479">Metal-binding</keyword>
<organism evidence="4 5">
    <name type="scientific">Golovinomyces cichoracearum</name>
    <dbReference type="NCBI Taxonomy" id="62708"/>
    <lineage>
        <taxon>Eukaryota</taxon>
        <taxon>Fungi</taxon>
        <taxon>Dikarya</taxon>
        <taxon>Ascomycota</taxon>
        <taxon>Pezizomycotina</taxon>
        <taxon>Leotiomycetes</taxon>
        <taxon>Erysiphales</taxon>
        <taxon>Erysiphaceae</taxon>
        <taxon>Golovinomyces</taxon>
    </lineage>
</organism>
<evidence type="ECO:0000313" key="4">
    <source>
        <dbReference type="EMBL" id="RKF54515.1"/>
    </source>
</evidence>
<dbReference type="GO" id="GO:0003676">
    <property type="term" value="F:nucleic acid binding"/>
    <property type="evidence" value="ECO:0007669"/>
    <property type="project" value="InterPro"/>
</dbReference>
<feature type="domain" description="CCHC-type" evidence="3">
    <location>
        <begin position="75"/>
        <end position="88"/>
    </location>
</feature>
<feature type="non-terminal residue" evidence="4">
    <location>
        <position position="1"/>
    </location>
</feature>
<evidence type="ECO:0000256" key="2">
    <source>
        <dbReference type="SAM" id="MobiDB-lite"/>
    </source>
</evidence>
<evidence type="ECO:0000256" key="1">
    <source>
        <dbReference type="PROSITE-ProRule" id="PRU00047"/>
    </source>
</evidence>
<dbReference type="InterPro" id="IPR001878">
    <property type="entry name" value="Znf_CCHC"/>
</dbReference>
<keyword evidence="1" id="KW-0862">Zinc</keyword>
<reference evidence="4 5" key="1">
    <citation type="journal article" date="2018" name="BMC Genomics">
        <title>Comparative genome analyses reveal sequence features reflecting distinct modes of host-adaptation between dicot and monocot powdery mildew.</title>
        <authorList>
            <person name="Wu Y."/>
            <person name="Ma X."/>
            <person name="Pan Z."/>
            <person name="Kale S.D."/>
            <person name="Song Y."/>
            <person name="King H."/>
            <person name="Zhang Q."/>
            <person name="Presley C."/>
            <person name="Deng X."/>
            <person name="Wei C.I."/>
            <person name="Xiao S."/>
        </authorList>
    </citation>
    <scope>NUCLEOTIDE SEQUENCE [LARGE SCALE GENOMIC DNA]</scope>
    <source>
        <strain evidence="4">UCSC1</strain>
    </source>
</reference>
<name>A0A420HAS0_9PEZI</name>
<proteinExistence type="predicted"/>
<evidence type="ECO:0000313" key="5">
    <source>
        <dbReference type="Proteomes" id="UP000285405"/>
    </source>
</evidence>
<sequence length="138" mass="15775">VTSRNWESQTNRQPEAYYNQGQNQIVPVSYNGYNQTEAKPQFKDVGRQNMPPKNLSRNSLINGSRIYNKEMGILCIRCGGIGHRKPECAGPQLEWWEQSYLRDMIWPKINVNSASLAGAGAGLKYRDIQDSNWRKGLQ</sequence>
<gene>
    <name evidence="4" type="ORF">GcC1_210053</name>
</gene>
<dbReference type="EMBL" id="MCBR01021094">
    <property type="protein sequence ID" value="RKF54515.1"/>
    <property type="molecule type" value="Genomic_DNA"/>
</dbReference>
<feature type="region of interest" description="Disordered" evidence="2">
    <location>
        <begin position="39"/>
        <end position="59"/>
    </location>
</feature>
<dbReference type="OrthoDB" id="407432at2759"/>
<comment type="caution">
    <text evidence="4">The sequence shown here is derived from an EMBL/GenBank/DDBJ whole genome shotgun (WGS) entry which is preliminary data.</text>
</comment>
<protein>
    <recommendedName>
        <fullName evidence="3">CCHC-type domain-containing protein</fullName>
    </recommendedName>
</protein>
<dbReference type="PROSITE" id="PS50158">
    <property type="entry name" value="ZF_CCHC"/>
    <property type="match status" value="1"/>
</dbReference>